<keyword evidence="3" id="KW-1185">Reference proteome</keyword>
<dbReference type="Proteomes" id="UP001232245">
    <property type="component" value="Unassembled WGS sequence"/>
</dbReference>
<reference evidence="2 3" key="1">
    <citation type="submission" date="2023-07" db="EMBL/GenBank/DDBJ databases">
        <title>Genomic Encyclopedia of Type Strains, Phase IV (KMG-IV): sequencing the most valuable type-strain genomes for metagenomic binning, comparative biology and taxonomic classification.</title>
        <authorList>
            <person name="Goeker M."/>
        </authorList>
    </citation>
    <scope>NUCLEOTIDE SEQUENCE [LARGE SCALE GENOMIC DNA]</scope>
    <source>
        <strain evidence="2 3">DSM 17723</strain>
    </source>
</reference>
<protein>
    <submittedName>
        <fullName evidence="2">Uncharacterized protein YueI</fullName>
    </submittedName>
</protein>
<evidence type="ECO:0000313" key="3">
    <source>
        <dbReference type="Proteomes" id="UP001232245"/>
    </source>
</evidence>
<dbReference type="Pfam" id="PF07997">
    <property type="entry name" value="DUF1694"/>
    <property type="match status" value="1"/>
</dbReference>
<name>A0ABT9Z5D5_9BACI</name>
<gene>
    <name evidence="2" type="ORF">J2S02_003819</name>
</gene>
<sequence>MSKNIDDYLNHGMYGPQETNPDERRRYLGTIRERVVCVLTKNQVRENGIYSEVEDFIRKNKKATLILNGNMNYDYLSEYIKLANKYNLKFTLSTNKEYDSELGLVLAYDYAINKEDITIKKEATVIQEKKSKDHSIKNFFKKLF</sequence>
<dbReference type="PIRSF" id="PIRSF034303">
    <property type="entry name" value="DUF1694"/>
    <property type="match status" value="1"/>
</dbReference>
<comment type="caution">
    <text evidence="2">The sequence shown here is derived from an EMBL/GenBank/DDBJ whole genome shotgun (WGS) entry which is preliminary data.</text>
</comment>
<accession>A0ABT9Z5D5</accession>
<evidence type="ECO:0000256" key="1">
    <source>
        <dbReference type="SAM" id="MobiDB-lite"/>
    </source>
</evidence>
<evidence type="ECO:0000313" key="2">
    <source>
        <dbReference type="EMBL" id="MDQ0227474.1"/>
    </source>
</evidence>
<dbReference type="InterPro" id="IPR029064">
    <property type="entry name" value="Ribosomal_eL30-like_sf"/>
</dbReference>
<dbReference type="InterPro" id="IPR012543">
    <property type="entry name" value="DUF1694"/>
</dbReference>
<dbReference type="Gene3D" id="3.30.1330.30">
    <property type="match status" value="1"/>
</dbReference>
<proteinExistence type="predicted"/>
<dbReference type="SUPFAM" id="SSF160515">
    <property type="entry name" value="YueI-like"/>
    <property type="match status" value="1"/>
</dbReference>
<organism evidence="2 3">
    <name type="scientific">Metabacillus niabensis</name>
    <dbReference type="NCBI Taxonomy" id="324854"/>
    <lineage>
        <taxon>Bacteria</taxon>
        <taxon>Bacillati</taxon>
        <taxon>Bacillota</taxon>
        <taxon>Bacilli</taxon>
        <taxon>Bacillales</taxon>
        <taxon>Bacillaceae</taxon>
        <taxon>Metabacillus</taxon>
    </lineage>
</organism>
<feature type="region of interest" description="Disordered" evidence="1">
    <location>
        <begin position="1"/>
        <end position="22"/>
    </location>
</feature>
<dbReference type="RefSeq" id="WP_174880350.1">
    <property type="nucleotide sequence ID" value="NZ_CADEPK010000150.1"/>
</dbReference>
<dbReference type="EMBL" id="JAUSTZ010000009">
    <property type="protein sequence ID" value="MDQ0227474.1"/>
    <property type="molecule type" value="Genomic_DNA"/>
</dbReference>